<feature type="region of interest" description="Disordered" evidence="1">
    <location>
        <begin position="64"/>
        <end position="92"/>
    </location>
</feature>
<feature type="non-terminal residue" evidence="2">
    <location>
        <position position="328"/>
    </location>
</feature>
<evidence type="ECO:0008006" key="3">
    <source>
        <dbReference type="Google" id="ProtNLM"/>
    </source>
</evidence>
<organism evidence="2">
    <name type="scientific">Anoplophora glabripennis</name>
    <name type="common">Asian longhorn beetle</name>
    <name type="synonym">Anoplophora nobilis</name>
    <dbReference type="NCBI Taxonomy" id="217634"/>
    <lineage>
        <taxon>Eukaryota</taxon>
        <taxon>Metazoa</taxon>
        <taxon>Ecdysozoa</taxon>
        <taxon>Arthropoda</taxon>
        <taxon>Hexapoda</taxon>
        <taxon>Insecta</taxon>
        <taxon>Pterygota</taxon>
        <taxon>Neoptera</taxon>
        <taxon>Endopterygota</taxon>
        <taxon>Coleoptera</taxon>
        <taxon>Polyphaga</taxon>
        <taxon>Cucujiformia</taxon>
        <taxon>Chrysomeloidea</taxon>
        <taxon>Cerambycidae</taxon>
        <taxon>Lamiinae</taxon>
        <taxon>Lamiini</taxon>
        <taxon>Anoplophora</taxon>
    </lineage>
</organism>
<accession>V5GPS0</accession>
<evidence type="ECO:0000256" key="1">
    <source>
        <dbReference type="SAM" id="MobiDB-lite"/>
    </source>
</evidence>
<feature type="region of interest" description="Disordered" evidence="1">
    <location>
        <begin position="1"/>
        <end position="24"/>
    </location>
</feature>
<sequence>MEPDRRHGARAGTAADQEEPAPAYRDWKRLLEDSWLTQMSREASTPNQTVDVGAERPRWQTVDSTGVHDTPAVPFSAPPQPAPRRRGSMEEENNRDHVHQAMLTALATLIEKTDMLQKAQHPTLPEFEFHGYEDEDPKIYLDKLDTHFRRTGAGAEQRMRMVRRTMVGSAQRWMNKQPMNLTYEQFEVKFREEYDGVTVLCDLTRRLYGEGQGARETVSAFVAAKVGLFNRLAPATPELARVNIIVEQLRPDVRSYARLGRFVTTDELERTMTQIEVDMRSTNTRPAPHRPEEPNRRQERTQESRYPRERRDWRDRNGPRDQTPSRTQ</sequence>
<reference evidence="2" key="1">
    <citation type="submission" date="2013-07" db="EMBL/GenBank/DDBJ databases">
        <title>Midgut Transcriptome Profiling of Anoplphora glabripennis, a Lignocellulose Degrading, Wood-Boring Cerambycid.</title>
        <authorList>
            <person name="Scully E.D."/>
            <person name="Hoover K."/>
            <person name="Carlson J.E."/>
            <person name="Tien M."/>
            <person name="Geib S.M."/>
        </authorList>
    </citation>
    <scope>NUCLEOTIDE SEQUENCE</scope>
</reference>
<evidence type="ECO:0000313" key="2">
    <source>
        <dbReference type="EMBL" id="JAB63582.1"/>
    </source>
</evidence>
<feature type="compositionally biased region" description="Polar residues" evidence="1">
    <location>
        <begin position="38"/>
        <end position="50"/>
    </location>
</feature>
<feature type="region of interest" description="Disordered" evidence="1">
    <location>
        <begin position="273"/>
        <end position="328"/>
    </location>
</feature>
<name>V5GPS0_ANOGL</name>
<dbReference type="AlphaFoldDB" id="V5GPS0"/>
<protein>
    <recommendedName>
        <fullName evidence="3">Retrotransposon gag domain-containing protein</fullName>
    </recommendedName>
</protein>
<feature type="region of interest" description="Disordered" evidence="1">
    <location>
        <begin position="38"/>
        <end position="57"/>
    </location>
</feature>
<proteinExistence type="predicted"/>
<dbReference type="EMBL" id="GALX01004884">
    <property type="protein sequence ID" value="JAB63582.1"/>
    <property type="molecule type" value="Transcribed_RNA"/>
</dbReference>
<feature type="compositionally biased region" description="Basic and acidic residues" evidence="1">
    <location>
        <begin position="289"/>
        <end position="319"/>
    </location>
</feature>